<reference evidence="2" key="3">
    <citation type="submission" date="2010-09" db="EMBL/GenBank/DDBJ databases">
        <title>Annotation of Gaeumannomyces graminis var. tritici R3-111a-1.</title>
        <authorList>
            <consortium name="The Broad Institute Genome Sequencing Platform"/>
            <person name="Ma L.-J."/>
            <person name="Dead R."/>
            <person name="Young S.K."/>
            <person name="Zeng Q."/>
            <person name="Gargeya S."/>
            <person name="Fitzgerald M."/>
            <person name="Haas B."/>
            <person name="Abouelleil A."/>
            <person name="Alvarado L."/>
            <person name="Arachchi H.M."/>
            <person name="Berlin A."/>
            <person name="Brown A."/>
            <person name="Chapman S.B."/>
            <person name="Chen Z."/>
            <person name="Dunbar C."/>
            <person name="Freedman E."/>
            <person name="Gearin G."/>
            <person name="Gellesch M."/>
            <person name="Goldberg J."/>
            <person name="Griggs A."/>
            <person name="Gujja S."/>
            <person name="Heiman D."/>
            <person name="Howarth C."/>
            <person name="Larson L."/>
            <person name="Lui A."/>
            <person name="MacDonald P.J.P."/>
            <person name="Mehta T."/>
            <person name="Montmayeur A."/>
            <person name="Murphy C."/>
            <person name="Neiman D."/>
            <person name="Pearson M."/>
            <person name="Priest M."/>
            <person name="Roberts A."/>
            <person name="Saif S."/>
            <person name="Shea T."/>
            <person name="Shenoy N."/>
            <person name="Sisk P."/>
            <person name="Stolte C."/>
            <person name="Sykes S."/>
            <person name="Yandava C."/>
            <person name="Wortman J."/>
            <person name="Nusbaum C."/>
            <person name="Birren B."/>
        </authorList>
    </citation>
    <scope>NUCLEOTIDE SEQUENCE</scope>
    <source>
        <strain evidence="2">R3-111a-1</strain>
    </source>
</reference>
<feature type="compositionally biased region" description="Low complexity" evidence="1">
    <location>
        <begin position="1"/>
        <end position="14"/>
    </location>
</feature>
<dbReference type="RefSeq" id="XP_009229341.1">
    <property type="nucleotide sequence ID" value="XM_009231077.1"/>
</dbReference>
<dbReference type="EnsemblFungi" id="EJT69556">
    <property type="protein sequence ID" value="EJT69556"/>
    <property type="gene ID" value="GGTG_13174"/>
</dbReference>
<accession>J3PI44</accession>
<reference evidence="3" key="5">
    <citation type="submission" date="2018-04" db="UniProtKB">
        <authorList>
            <consortium name="EnsemblFungi"/>
        </authorList>
    </citation>
    <scope>IDENTIFICATION</scope>
    <source>
        <strain evidence="3">R3-111a-1</strain>
    </source>
</reference>
<reference evidence="3" key="4">
    <citation type="journal article" date="2015" name="G3 (Bethesda)">
        <title>Genome sequences of three phytopathogenic species of the Magnaporthaceae family of fungi.</title>
        <authorList>
            <person name="Okagaki L.H."/>
            <person name="Nunes C.C."/>
            <person name="Sailsbery J."/>
            <person name="Clay B."/>
            <person name="Brown D."/>
            <person name="John T."/>
            <person name="Oh Y."/>
            <person name="Young N."/>
            <person name="Fitzgerald M."/>
            <person name="Haas B.J."/>
            <person name="Zeng Q."/>
            <person name="Young S."/>
            <person name="Adiconis X."/>
            <person name="Fan L."/>
            <person name="Levin J.Z."/>
            <person name="Mitchell T.K."/>
            <person name="Okubara P.A."/>
            <person name="Farman M.L."/>
            <person name="Kohn L.M."/>
            <person name="Birren B."/>
            <person name="Ma L.-J."/>
            <person name="Dean R.A."/>
        </authorList>
    </citation>
    <scope>NUCLEOTIDE SEQUENCE</scope>
    <source>
        <strain evidence="3">R3-111a-1</strain>
    </source>
</reference>
<evidence type="ECO:0000256" key="1">
    <source>
        <dbReference type="SAM" id="MobiDB-lite"/>
    </source>
</evidence>
<dbReference type="eggNOG" id="ENOG502REZJ">
    <property type="taxonomic scope" value="Eukaryota"/>
</dbReference>
<feature type="compositionally biased region" description="Polar residues" evidence="1">
    <location>
        <begin position="15"/>
        <end position="31"/>
    </location>
</feature>
<dbReference type="GeneID" id="20353632"/>
<reference evidence="4" key="1">
    <citation type="submission" date="2010-07" db="EMBL/GenBank/DDBJ databases">
        <title>The genome sequence of Gaeumannomyces graminis var. tritici strain R3-111a-1.</title>
        <authorList>
            <consortium name="The Broad Institute Genome Sequencing Platform"/>
            <person name="Ma L.-J."/>
            <person name="Dead R."/>
            <person name="Young S."/>
            <person name="Zeng Q."/>
            <person name="Koehrsen M."/>
            <person name="Alvarado L."/>
            <person name="Berlin A."/>
            <person name="Chapman S.B."/>
            <person name="Chen Z."/>
            <person name="Freedman E."/>
            <person name="Gellesch M."/>
            <person name="Goldberg J."/>
            <person name="Griggs A."/>
            <person name="Gujja S."/>
            <person name="Heilman E.R."/>
            <person name="Heiman D."/>
            <person name="Hepburn T."/>
            <person name="Howarth C."/>
            <person name="Jen D."/>
            <person name="Larson L."/>
            <person name="Mehta T."/>
            <person name="Neiman D."/>
            <person name="Pearson M."/>
            <person name="Roberts A."/>
            <person name="Saif S."/>
            <person name="Shea T."/>
            <person name="Shenoy N."/>
            <person name="Sisk P."/>
            <person name="Stolte C."/>
            <person name="Sykes S."/>
            <person name="Walk T."/>
            <person name="White J."/>
            <person name="Yandava C."/>
            <person name="Haas B."/>
            <person name="Nusbaum C."/>
            <person name="Birren B."/>
        </authorList>
    </citation>
    <scope>NUCLEOTIDE SEQUENCE [LARGE SCALE GENOMIC DNA]</scope>
    <source>
        <strain evidence="4">R3-111a-1</strain>
    </source>
</reference>
<organism evidence="2">
    <name type="scientific">Gaeumannomyces tritici (strain R3-111a-1)</name>
    <name type="common">Wheat and barley take-all root rot fungus</name>
    <name type="synonym">Gaeumannomyces graminis var. tritici</name>
    <dbReference type="NCBI Taxonomy" id="644352"/>
    <lineage>
        <taxon>Eukaryota</taxon>
        <taxon>Fungi</taxon>
        <taxon>Dikarya</taxon>
        <taxon>Ascomycota</taxon>
        <taxon>Pezizomycotina</taxon>
        <taxon>Sordariomycetes</taxon>
        <taxon>Sordariomycetidae</taxon>
        <taxon>Magnaporthales</taxon>
        <taxon>Magnaporthaceae</taxon>
        <taxon>Gaeumannomyces</taxon>
    </lineage>
</organism>
<evidence type="ECO:0000313" key="4">
    <source>
        <dbReference type="Proteomes" id="UP000006039"/>
    </source>
</evidence>
<dbReference type="EMBL" id="GL385404">
    <property type="protein sequence ID" value="EJT69556.1"/>
    <property type="molecule type" value="Genomic_DNA"/>
</dbReference>
<evidence type="ECO:0000313" key="2">
    <source>
        <dbReference type="EMBL" id="EJT69556.1"/>
    </source>
</evidence>
<dbReference type="VEuPathDB" id="FungiDB:GGTG_13174"/>
<sequence>MTTTTNTPKTSNTKAQQGSVTSPEAGNTQGYQGHAGVHEQSQWDEYQGQQMSHPSDFAFIGSQFDVKYAVPFMPLLPKHHRP</sequence>
<evidence type="ECO:0000313" key="3">
    <source>
        <dbReference type="EnsemblFungi" id="EJT69556"/>
    </source>
</evidence>
<feature type="compositionally biased region" description="Polar residues" evidence="1">
    <location>
        <begin position="39"/>
        <end position="50"/>
    </location>
</feature>
<keyword evidence="4" id="KW-1185">Reference proteome</keyword>
<protein>
    <submittedName>
        <fullName evidence="2 3">Uncharacterized protein</fullName>
    </submittedName>
</protein>
<dbReference type="HOGENOM" id="CLU_2558401_0_0_1"/>
<dbReference type="AlphaFoldDB" id="J3PI44"/>
<dbReference type="Proteomes" id="UP000006039">
    <property type="component" value="Unassembled WGS sequence"/>
</dbReference>
<reference evidence="2" key="2">
    <citation type="submission" date="2010-07" db="EMBL/GenBank/DDBJ databases">
        <authorList>
            <consortium name="The Broad Institute Genome Sequencing Platform"/>
            <consortium name="Broad Institute Genome Sequencing Center for Infectious Disease"/>
            <person name="Ma L.-J."/>
            <person name="Dead R."/>
            <person name="Young S."/>
            <person name="Zeng Q."/>
            <person name="Koehrsen M."/>
            <person name="Alvarado L."/>
            <person name="Berlin A."/>
            <person name="Chapman S.B."/>
            <person name="Chen Z."/>
            <person name="Freedman E."/>
            <person name="Gellesch M."/>
            <person name="Goldberg J."/>
            <person name="Griggs A."/>
            <person name="Gujja S."/>
            <person name="Heilman E.R."/>
            <person name="Heiman D."/>
            <person name="Hepburn T."/>
            <person name="Howarth C."/>
            <person name="Jen D."/>
            <person name="Larson L."/>
            <person name="Mehta T."/>
            <person name="Neiman D."/>
            <person name="Pearson M."/>
            <person name="Roberts A."/>
            <person name="Saif S."/>
            <person name="Shea T."/>
            <person name="Shenoy N."/>
            <person name="Sisk P."/>
            <person name="Stolte C."/>
            <person name="Sykes S."/>
            <person name="Walk T."/>
            <person name="White J."/>
            <person name="Yandava C."/>
            <person name="Haas B."/>
            <person name="Nusbaum C."/>
            <person name="Birren B."/>
        </authorList>
    </citation>
    <scope>NUCLEOTIDE SEQUENCE</scope>
    <source>
        <strain evidence="2">R3-111a-1</strain>
    </source>
</reference>
<feature type="region of interest" description="Disordered" evidence="1">
    <location>
        <begin position="1"/>
        <end position="50"/>
    </location>
</feature>
<proteinExistence type="predicted"/>
<name>J3PI44_GAET3</name>
<gene>
    <name evidence="3" type="primary">20353632</name>
    <name evidence="2" type="ORF">GGTG_13174</name>
</gene>